<dbReference type="InterPro" id="IPR036102">
    <property type="entry name" value="OsmC/Ohrsf"/>
</dbReference>
<dbReference type="Gene3D" id="3.30.300.20">
    <property type="match status" value="1"/>
</dbReference>
<dbReference type="InterPro" id="IPR003718">
    <property type="entry name" value="OsmC/Ohr_fam"/>
</dbReference>
<dbReference type="STRING" id="260084.SAMN02927928_2643"/>
<accession>A0A1G4SF48</accession>
<protein>
    <submittedName>
        <fullName evidence="1">Putative redox protein</fullName>
    </submittedName>
</protein>
<evidence type="ECO:0000313" key="2">
    <source>
        <dbReference type="Proteomes" id="UP000199150"/>
    </source>
</evidence>
<dbReference type="OrthoDB" id="9789573at2"/>
<proteinExistence type="predicted"/>
<dbReference type="EMBL" id="FMTS01000004">
    <property type="protein sequence ID" value="SCW67810.1"/>
    <property type="molecule type" value="Genomic_DNA"/>
</dbReference>
<dbReference type="PANTHER" id="PTHR39624:SF2">
    <property type="entry name" value="OSMC-LIKE PROTEIN"/>
    <property type="match status" value="1"/>
</dbReference>
<reference evidence="2" key="1">
    <citation type="submission" date="2016-10" db="EMBL/GenBank/DDBJ databases">
        <authorList>
            <person name="Varghese N."/>
            <person name="Submissions S."/>
        </authorList>
    </citation>
    <scope>NUCLEOTIDE SEQUENCE [LARGE SCALE GENOMIC DNA]</scope>
    <source>
        <strain evidence="2">CGMCC 1.3431</strain>
    </source>
</reference>
<evidence type="ECO:0000313" key="1">
    <source>
        <dbReference type="EMBL" id="SCW67810.1"/>
    </source>
</evidence>
<dbReference type="SUPFAM" id="SSF82784">
    <property type="entry name" value="OsmC-like"/>
    <property type="match status" value="1"/>
</dbReference>
<name>A0A1G4SF48_9CAUL</name>
<organism evidence="1 2">
    <name type="scientific">Asticcacaulis taihuensis</name>
    <dbReference type="NCBI Taxonomy" id="260084"/>
    <lineage>
        <taxon>Bacteria</taxon>
        <taxon>Pseudomonadati</taxon>
        <taxon>Pseudomonadota</taxon>
        <taxon>Alphaproteobacteria</taxon>
        <taxon>Caulobacterales</taxon>
        <taxon>Caulobacteraceae</taxon>
        <taxon>Asticcacaulis</taxon>
    </lineage>
</organism>
<dbReference type="Pfam" id="PF02566">
    <property type="entry name" value="OsmC"/>
    <property type="match status" value="1"/>
</dbReference>
<dbReference type="Proteomes" id="UP000199150">
    <property type="component" value="Unassembled WGS sequence"/>
</dbReference>
<sequence length="130" mass="14133">MARATAHIGTDQYATTLHVAGRTLIADEPADNGGQDAGLAPYDFLLSALASCTAITLRMYADHKGWPLKAVDVALHFYRDGEKEIIDRVVTLDGDLTPGQRERLLQVTERTPVTKTLKQGLTIATTLRDA</sequence>
<keyword evidence="2" id="KW-1185">Reference proteome</keyword>
<dbReference type="AlphaFoldDB" id="A0A1G4SF48"/>
<gene>
    <name evidence="1" type="ORF">SAMN02927928_2643</name>
</gene>
<dbReference type="RefSeq" id="WP_090648755.1">
    <property type="nucleotide sequence ID" value="NZ_CBCRYE010000002.1"/>
</dbReference>
<dbReference type="InterPro" id="IPR015946">
    <property type="entry name" value="KH_dom-like_a/b"/>
</dbReference>
<dbReference type="PANTHER" id="PTHR39624">
    <property type="entry name" value="PROTEIN INVOLVED IN RIMO-MEDIATED BETA-METHYLTHIOLATION OF RIBOSOMAL PROTEIN S12 YCAO"/>
    <property type="match status" value="1"/>
</dbReference>